<proteinExistence type="predicted"/>
<dbReference type="Proteomes" id="UP000766904">
    <property type="component" value="Unassembled WGS sequence"/>
</dbReference>
<dbReference type="AlphaFoldDB" id="A0A8J8Q5H1"/>
<evidence type="ECO:0000313" key="2">
    <source>
        <dbReference type="Proteomes" id="UP000766904"/>
    </source>
</evidence>
<organism evidence="1 2">
    <name type="scientific">Natronococcus pandeyae</name>
    <dbReference type="NCBI Taxonomy" id="2055836"/>
    <lineage>
        <taxon>Archaea</taxon>
        <taxon>Methanobacteriati</taxon>
        <taxon>Methanobacteriota</taxon>
        <taxon>Stenosarchaea group</taxon>
        <taxon>Halobacteria</taxon>
        <taxon>Halobacteriales</taxon>
        <taxon>Natrialbaceae</taxon>
        <taxon>Natronococcus</taxon>
    </lineage>
</organism>
<keyword evidence="2" id="KW-1185">Reference proteome</keyword>
<dbReference type="EMBL" id="PHNJ01000004">
    <property type="protein sequence ID" value="TYL38878.1"/>
    <property type="molecule type" value="Genomic_DNA"/>
</dbReference>
<name>A0A8J8Q5H1_9EURY</name>
<comment type="caution">
    <text evidence="1">The sequence shown here is derived from an EMBL/GenBank/DDBJ whole genome shotgun (WGS) entry which is preliminary data.</text>
</comment>
<gene>
    <name evidence="1" type="ORF">CV102_10240</name>
</gene>
<sequence>MIHKFLKTLSEKGALRTLSIAHRFVRRRLIKHLTIGFVPLPVVYYYYELRSRVFPTVSDANPLNLVMVDPNEIRYYDTENHAPGEIVEEDWELLEMNQRTFYRSFYRHFERGIDWEQTELYRTYSDALQGDSVPYHRCKTADELRAYFDHIDELYDKIHEEGFKSQQELFREEKKSAIEHCYDTVHPALNEVGVSVYKNGELSKTSYGRHRLVIAQLAGIEEIPVMIRGRHVEWQDLRDELRKTNFSPNRSDVIERYADHPDLRNLF</sequence>
<evidence type="ECO:0000313" key="1">
    <source>
        <dbReference type="EMBL" id="TYL38878.1"/>
    </source>
</evidence>
<protein>
    <submittedName>
        <fullName evidence="1">Uncharacterized protein</fullName>
    </submittedName>
</protein>
<accession>A0A8J8Q5H1</accession>
<reference evidence="1" key="1">
    <citation type="submission" date="2017-11" db="EMBL/GenBank/DDBJ databases">
        <authorList>
            <person name="Kajale S.C."/>
            <person name="Sharma A."/>
        </authorList>
    </citation>
    <scope>NUCLEOTIDE SEQUENCE</scope>
    <source>
        <strain evidence="1">LS1_42</strain>
    </source>
</reference>